<proteinExistence type="predicted"/>
<dbReference type="RefSeq" id="WP_338822556.1">
    <property type="nucleotide sequence ID" value="NZ_CP148067.1"/>
</dbReference>
<feature type="signal peptide" evidence="3">
    <location>
        <begin position="1"/>
        <end position="26"/>
    </location>
</feature>
<feature type="region of interest" description="Disordered" evidence="2">
    <location>
        <begin position="30"/>
        <end position="57"/>
    </location>
</feature>
<dbReference type="PROSITE" id="PS51257">
    <property type="entry name" value="PROKAR_LIPOPROTEIN"/>
    <property type="match status" value="1"/>
</dbReference>
<evidence type="ECO:0000256" key="1">
    <source>
        <dbReference type="SAM" id="Coils"/>
    </source>
</evidence>
<sequence>MKKKNILKLFSIGVPFLSLVPLVASCGNTGAKDKTSDNNENSENSENNNSTSNSSYNDLSIEQLKELATDELNYLRDKKNFASLISKENDKEKLIELVQEIKEALASQPKLTGAEASANDAEFTKLVESATSTSLFDFVPTSAGFHKSKSDSLPSEVMENSSDWKLKILPEYASKVRAELTNIQYPENSKNIANERGELKIFVRFSNPNTNLEPITRHFILGGFKQGSTGEIQVDPSTPVQNELREYLSKDQLNRYKYDNDKFVELATRRDGNNWKVLRNGQLTNTTDSQVNTFNTKASEVGVSSYTDSVYKNFGVPKYGENGQVEGIVMPSNDLGNLPSWVDSYGKKNPFRATGLGRILPNQKYVDIAKQSFAISFSSYLASSNESERNQIKQLLQNKEDLNDLINELQSDEKKEFFKKRLGDGRTPGDRPDASWREKVKMEVWEELIKENGGDQEKAAVIYTKYINKYRNEMEKAVQASTLPELVKQRVISKIKSESDLDELALFGNQQSNIRGTMWIMDYEIKDGEEYPTKFYFGTNLHVADAMIPDLFTTFSIARMKNEVNPVLNKLKFVGLDDNFEQFFMNSASIKRVFDGRDYLTKKPADFLANSQKETYKDAEEFIDFAVLEIDFSKTPLSQNSNASHPFNNVADFAKYVTNDYKNWDDNKKAKFLSESYLKNYSKIDFPLALTAEQAKTYDWNKLDQLYILGYPLANSGSWYDFYLEKYIDDDQEKVARYYNTIWVNGDQDFYNMQLGEDGPDANTKTKLERGNFLSYNIGYRTFIDKPGLTDAFLTAPVLGNKANPLDNLYTSTQDNKKYINFGLEYTPRWYAPGGGASGSSVRNQHNQLVGVYHASNTTARTGLAAAFRSEGYDYKNLYGEYNLPQYDLIYGNGKDQKNSYRDAMQKLSTEANSVKKTYLFQNGFDKNNIPSEFQFSSTLLDYASTKKVSGNN</sequence>
<dbReference type="PRINTS" id="PR00840">
    <property type="entry name" value="Y06768FAMILY"/>
</dbReference>
<gene>
    <name evidence="5" type="ORF">WG617_03070</name>
</gene>
<dbReference type="Gene3D" id="3.10.450.270">
    <property type="match status" value="1"/>
</dbReference>
<dbReference type="InterPro" id="IPR022382">
    <property type="entry name" value="Mycoplasma_peptidase_DUF31"/>
</dbReference>
<keyword evidence="6" id="KW-1185">Reference proteome</keyword>
<accession>A0ABZ2RSA7</accession>
<protein>
    <recommendedName>
        <fullName evidence="4">DUF31 domain-containing protein</fullName>
    </recommendedName>
</protein>
<dbReference type="InterPro" id="IPR022381">
    <property type="entry name" value="Uncharacterised_MG067"/>
</dbReference>
<name>A0ABZ2RSA7_9BACT</name>
<dbReference type="Pfam" id="PF01732">
    <property type="entry name" value="Mycop_pep_DUF31"/>
    <property type="match status" value="1"/>
</dbReference>
<dbReference type="NCBIfam" id="NF045841">
    <property type="entry name" value="Ig_SerProt_MIP"/>
    <property type="match status" value="1"/>
</dbReference>
<evidence type="ECO:0000256" key="3">
    <source>
        <dbReference type="SAM" id="SignalP"/>
    </source>
</evidence>
<reference evidence="5" key="1">
    <citation type="submission" date="2024-03" db="EMBL/GenBank/DDBJ databases">
        <title>Complete genome sequence of Mycoplasma felifaucium Z921 isolated from the trachea of a cheetah.</title>
        <authorList>
            <person name="Spergser J."/>
        </authorList>
    </citation>
    <scope>NUCLEOTIDE SEQUENCE [LARGE SCALE GENOMIC DNA]</scope>
    <source>
        <strain evidence="5">Z921</strain>
    </source>
</reference>
<keyword evidence="3" id="KW-0732">Signal</keyword>
<dbReference type="EMBL" id="CP148067">
    <property type="protein sequence ID" value="WXL28976.1"/>
    <property type="molecule type" value="Genomic_DNA"/>
</dbReference>
<feature type="compositionally biased region" description="Low complexity" evidence="2">
    <location>
        <begin position="38"/>
        <end position="57"/>
    </location>
</feature>
<dbReference type="NCBIfam" id="NF045842">
    <property type="entry name" value="MIP_near_MIB"/>
    <property type="match status" value="1"/>
</dbReference>
<evidence type="ECO:0000313" key="6">
    <source>
        <dbReference type="Proteomes" id="UP001477443"/>
    </source>
</evidence>
<keyword evidence="1" id="KW-0175">Coiled coil</keyword>
<feature type="chain" id="PRO_5045585469" description="DUF31 domain-containing protein" evidence="3">
    <location>
        <begin position="27"/>
        <end position="953"/>
    </location>
</feature>
<dbReference type="Proteomes" id="UP001477443">
    <property type="component" value="Chromosome"/>
</dbReference>
<evidence type="ECO:0000259" key="4">
    <source>
        <dbReference type="Pfam" id="PF01732"/>
    </source>
</evidence>
<feature type="coiled-coil region" evidence="1">
    <location>
        <begin position="385"/>
        <end position="415"/>
    </location>
</feature>
<organism evidence="5 6">
    <name type="scientific">Mycoplasmopsis felifaucium</name>
    <dbReference type="NCBI Taxonomy" id="35768"/>
    <lineage>
        <taxon>Bacteria</taxon>
        <taxon>Bacillati</taxon>
        <taxon>Mycoplasmatota</taxon>
        <taxon>Mycoplasmoidales</taxon>
        <taxon>Metamycoplasmataceae</taxon>
        <taxon>Mycoplasmopsis</taxon>
    </lineage>
</organism>
<evidence type="ECO:0000313" key="5">
    <source>
        <dbReference type="EMBL" id="WXL28976.1"/>
    </source>
</evidence>
<feature type="domain" description="DUF31" evidence="4">
    <location>
        <begin position="362"/>
        <end position="855"/>
    </location>
</feature>
<evidence type="ECO:0000256" key="2">
    <source>
        <dbReference type="SAM" id="MobiDB-lite"/>
    </source>
</evidence>